<accession>A0ABY8QZX9</accession>
<organism evidence="1 2">
    <name type="scientific">Paraclostridium bifermentans</name>
    <name type="common">Clostridium bifermentans</name>
    <dbReference type="NCBI Taxonomy" id="1490"/>
    <lineage>
        <taxon>Bacteria</taxon>
        <taxon>Bacillati</taxon>
        <taxon>Bacillota</taxon>
        <taxon>Clostridia</taxon>
        <taxon>Peptostreptococcales</taxon>
        <taxon>Peptostreptococcaceae</taxon>
        <taxon>Paraclostridium</taxon>
    </lineage>
</organism>
<protein>
    <submittedName>
        <fullName evidence="1">Uncharacterized protein</fullName>
    </submittedName>
</protein>
<name>A0ABY8QZX9_PARBF</name>
<evidence type="ECO:0000313" key="2">
    <source>
        <dbReference type="Proteomes" id="UP001239169"/>
    </source>
</evidence>
<gene>
    <name evidence="1" type="ORF">QJS64_12120</name>
</gene>
<sequence>MDLRYMYSTSQVETTIRYEKGKDVKVNTMKTHIVTPSGRYEEKGWEKLLIDQAKKLCELDIIDKLKEYALNTCAWINKEKDAYDYALKMYKNTKWIDYEEFQSIIDTNVEVNQISLF</sequence>
<proteinExistence type="predicted"/>
<keyword evidence="2" id="KW-1185">Reference proteome</keyword>
<dbReference type="Proteomes" id="UP001239169">
    <property type="component" value="Chromosome"/>
</dbReference>
<evidence type="ECO:0000313" key="1">
    <source>
        <dbReference type="EMBL" id="WGX74872.1"/>
    </source>
</evidence>
<dbReference type="EMBL" id="CP124685">
    <property type="protein sequence ID" value="WGX74872.1"/>
    <property type="molecule type" value="Genomic_DNA"/>
</dbReference>
<reference evidence="1 2" key="1">
    <citation type="submission" date="2023-04" db="EMBL/GenBank/DDBJ databases">
        <title>Bacteria Genome Submission.</title>
        <authorList>
            <person name="Isaac P."/>
        </authorList>
    </citation>
    <scope>NUCLEOTIDE SEQUENCE [LARGE SCALE GENOMIC DNA]</scope>
    <source>
        <strain evidence="1 2">SampleS7P1</strain>
    </source>
</reference>